<keyword evidence="3" id="KW-0597">Phosphoprotein</keyword>
<dbReference type="Gene3D" id="1.10.1200.10">
    <property type="entry name" value="ACP-like"/>
    <property type="match status" value="1"/>
</dbReference>
<dbReference type="PROSITE" id="PS50075">
    <property type="entry name" value="CARRIER"/>
    <property type="match status" value="1"/>
</dbReference>
<keyword evidence="7" id="KW-1185">Reference proteome</keyword>
<dbReference type="Gene3D" id="3.30.559.10">
    <property type="entry name" value="Chloramphenicol acetyltransferase-like domain"/>
    <property type="match status" value="1"/>
</dbReference>
<dbReference type="CDD" id="cd05930">
    <property type="entry name" value="A_NRPS"/>
    <property type="match status" value="1"/>
</dbReference>
<dbReference type="InterPro" id="IPR009081">
    <property type="entry name" value="PP-bd_ACP"/>
</dbReference>
<dbReference type="KEGG" id="sdd:D9753_02000"/>
<dbReference type="InterPro" id="IPR020845">
    <property type="entry name" value="AMP-binding_CS"/>
</dbReference>
<dbReference type="GO" id="GO:0009239">
    <property type="term" value="P:enterobactin biosynthetic process"/>
    <property type="evidence" value="ECO:0007669"/>
    <property type="project" value="TreeGrafter"/>
</dbReference>
<accession>A0A3G2J6U1</accession>
<evidence type="ECO:0000256" key="2">
    <source>
        <dbReference type="ARBA" id="ARBA00022450"/>
    </source>
</evidence>
<dbReference type="Gene3D" id="3.30.559.30">
    <property type="entry name" value="Nonribosomal peptide synthetase, condensation domain"/>
    <property type="match status" value="2"/>
</dbReference>
<dbReference type="InterPro" id="IPR001242">
    <property type="entry name" value="Condensation_dom"/>
</dbReference>
<dbReference type="PANTHER" id="PTHR45527">
    <property type="entry name" value="NONRIBOSOMAL PEPTIDE SYNTHETASE"/>
    <property type="match status" value="1"/>
</dbReference>
<dbReference type="InterPro" id="IPR042099">
    <property type="entry name" value="ANL_N_sf"/>
</dbReference>
<evidence type="ECO:0000256" key="3">
    <source>
        <dbReference type="ARBA" id="ARBA00022553"/>
    </source>
</evidence>
<dbReference type="Pfam" id="PF00501">
    <property type="entry name" value="AMP-binding"/>
    <property type="match status" value="1"/>
</dbReference>
<dbReference type="GO" id="GO:0009366">
    <property type="term" value="C:enterobactin synthetase complex"/>
    <property type="evidence" value="ECO:0007669"/>
    <property type="project" value="TreeGrafter"/>
</dbReference>
<evidence type="ECO:0000256" key="4">
    <source>
        <dbReference type="SAM" id="MobiDB-lite"/>
    </source>
</evidence>
<dbReference type="SUPFAM" id="SSF52777">
    <property type="entry name" value="CoA-dependent acyltransferases"/>
    <property type="match status" value="2"/>
</dbReference>
<feature type="compositionally biased region" description="Low complexity" evidence="4">
    <location>
        <begin position="823"/>
        <end position="837"/>
    </location>
</feature>
<dbReference type="Pfam" id="PF13193">
    <property type="entry name" value="AMP-binding_C"/>
    <property type="match status" value="1"/>
</dbReference>
<dbReference type="GO" id="GO:0031177">
    <property type="term" value="F:phosphopantetheine binding"/>
    <property type="evidence" value="ECO:0007669"/>
    <property type="project" value="InterPro"/>
</dbReference>
<feature type="domain" description="Carrier" evidence="5">
    <location>
        <begin position="742"/>
        <end position="818"/>
    </location>
</feature>
<dbReference type="GO" id="GO:0008610">
    <property type="term" value="P:lipid biosynthetic process"/>
    <property type="evidence" value="ECO:0007669"/>
    <property type="project" value="UniProtKB-ARBA"/>
</dbReference>
<protein>
    <submittedName>
        <fullName evidence="6">Amino acid adenylation domain-containing protein</fullName>
    </submittedName>
</protein>
<dbReference type="Pfam" id="PF00550">
    <property type="entry name" value="PP-binding"/>
    <property type="match status" value="1"/>
</dbReference>
<evidence type="ECO:0000313" key="7">
    <source>
        <dbReference type="Proteomes" id="UP000268329"/>
    </source>
</evidence>
<dbReference type="GO" id="GO:0005829">
    <property type="term" value="C:cytosol"/>
    <property type="evidence" value="ECO:0007669"/>
    <property type="project" value="TreeGrafter"/>
</dbReference>
<dbReference type="GO" id="GO:0043041">
    <property type="term" value="P:amino acid activation for nonribosomal peptide biosynthetic process"/>
    <property type="evidence" value="ECO:0007669"/>
    <property type="project" value="TreeGrafter"/>
</dbReference>
<dbReference type="InterPro" id="IPR025110">
    <property type="entry name" value="AMP-bd_C"/>
</dbReference>
<evidence type="ECO:0000313" key="6">
    <source>
        <dbReference type="EMBL" id="AYN37930.1"/>
    </source>
</evidence>
<comment type="cofactor">
    <cofactor evidence="1">
        <name>pantetheine 4'-phosphate</name>
        <dbReference type="ChEBI" id="CHEBI:47942"/>
    </cofactor>
</comment>
<dbReference type="OrthoDB" id="3884812at2"/>
<dbReference type="PANTHER" id="PTHR45527:SF1">
    <property type="entry name" value="FATTY ACID SYNTHASE"/>
    <property type="match status" value="1"/>
</dbReference>
<dbReference type="InterPro" id="IPR020806">
    <property type="entry name" value="PKS_PP-bd"/>
</dbReference>
<organism evidence="6 7">
    <name type="scientific">Streptomyces dangxiongensis</name>
    <dbReference type="NCBI Taxonomy" id="1442032"/>
    <lineage>
        <taxon>Bacteria</taxon>
        <taxon>Bacillati</taxon>
        <taxon>Actinomycetota</taxon>
        <taxon>Actinomycetes</taxon>
        <taxon>Kitasatosporales</taxon>
        <taxon>Streptomycetaceae</taxon>
        <taxon>Streptomyces</taxon>
    </lineage>
</organism>
<name>A0A3G2J6U1_9ACTN</name>
<dbReference type="Gene3D" id="3.40.50.12780">
    <property type="entry name" value="N-terminal domain of ligase-like"/>
    <property type="match status" value="1"/>
</dbReference>
<dbReference type="InterPro" id="IPR045851">
    <property type="entry name" value="AMP-bd_C_sf"/>
</dbReference>
<dbReference type="Pfam" id="PF00668">
    <property type="entry name" value="Condensation"/>
    <property type="match status" value="1"/>
</dbReference>
<dbReference type="Proteomes" id="UP000268329">
    <property type="component" value="Chromosome"/>
</dbReference>
<dbReference type="CDD" id="cd19531">
    <property type="entry name" value="LCL_NRPS-like"/>
    <property type="match status" value="1"/>
</dbReference>
<dbReference type="SUPFAM" id="SSF56801">
    <property type="entry name" value="Acetyl-CoA synthetase-like"/>
    <property type="match status" value="1"/>
</dbReference>
<gene>
    <name evidence="6" type="ORF">D9753_02000</name>
</gene>
<feature type="region of interest" description="Disordered" evidence="4">
    <location>
        <begin position="819"/>
        <end position="840"/>
    </location>
</feature>
<dbReference type="RefSeq" id="WP_121785439.1">
    <property type="nucleotide sequence ID" value="NZ_CP033073.1"/>
</dbReference>
<dbReference type="InterPro" id="IPR010071">
    <property type="entry name" value="AA_adenyl_dom"/>
</dbReference>
<dbReference type="Gene3D" id="3.30.300.30">
    <property type="match status" value="1"/>
</dbReference>
<dbReference type="PROSITE" id="PS00455">
    <property type="entry name" value="AMP_BINDING"/>
    <property type="match status" value="1"/>
</dbReference>
<dbReference type="NCBIfam" id="TIGR01733">
    <property type="entry name" value="AA-adenyl-dom"/>
    <property type="match status" value="1"/>
</dbReference>
<dbReference type="SUPFAM" id="SSF47336">
    <property type="entry name" value="ACP-like"/>
    <property type="match status" value="1"/>
</dbReference>
<evidence type="ECO:0000259" key="5">
    <source>
        <dbReference type="PROSITE" id="PS50075"/>
    </source>
</evidence>
<dbReference type="GO" id="GO:0047527">
    <property type="term" value="F:2,3-dihydroxybenzoate-serine ligase activity"/>
    <property type="evidence" value="ECO:0007669"/>
    <property type="project" value="TreeGrafter"/>
</dbReference>
<dbReference type="InterPro" id="IPR023213">
    <property type="entry name" value="CAT-like_dom_sf"/>
</dbReference>
<dbReference type="PROSITE" id="PS00012">
    <property type="entry name" value="PHOSPHOPANTETHEINE"/>
    <property type="match status" value="1"/>
</dbReference>
<dbReference type="SMART" id="SM00823">
    <property type="entry name" value="PKS_PP"/>
    <property type="match status" value="1"/>
</dbReference>
<dbReference type="InterPro" id="IPR006162">
    <property type="entry name" value="Ppantetheine_attach_site"/>
</dbReference>
<dbReference type="EMBL" id="CP033073">
    <property type="protein sequence ID" value="AYN37930.1"/>
    <property type="molecule type" value="Genomic_DNA"/>
</dbReference>
<keyword evidence="2" id="KW-0596">Phosphopantetheine</keyword>
<dbReference type="InterPro" id="IPR000873">
    <property type="entry name" value="AMP-dep_synth/lig_dom"/>
</dbReference>
<dbReference type="InterPro" id="IPR036736">
    <property type="entry name" value="ACP-like_sf"/>
</dbReference>
<proteinExistence type="predicted"/>
<evidence type="ECO:0000256" key="1">
    <source>
        <dbReference type="ARBA" id="ARBA00001957"/>
    </source>
</evidence>
<reference evidence="6 7" key="1">
    <citation type="submission" date="2018-10" db="EMBL/GenBank/DDBJ databases">
        <title>The genome of Streptomyces dangxiongensis Z022.</title>
        <authorList>
            <person name="Zhang B."/>
        </authorList>
    </citation>
    <scope>NUCLEOTIDE SEQUENCE [LARGE SCALE GENOMIC DNA]</scope>
    <source>
        <strain evidence="6 7">Z022</strain>
    </source>
</reference>
<sequence length="1477" mass="154638">MRAHWLAMLQGIRREPLLEPGGATAPVPEAAFVPAGPAAALRRVAGDDPVGLHLLLLAATRLCLTAFGAAGDLAVLCPSPADPEAELALRTPLGPTTPMTEFLTSAHADLLAATPFAWRHRAALAAQLQAAGAAESDALSQLAVRWQASGEPAGPARAGVEVRGRLEEDGTLRVEVVSAHGRVPVAVSGLPRCVAAALTDLGRDPRRPAGQLDVLGPDQRAELERWSGLPLPAACPALSLLDLVDATAARNGDRTAVVDGATRLSYDELLRRAALLAGELRTEHGIGPGDRVAVLLPRGASLVVAVLAVLRAGAAYVPVDPGHPEQRISHLLRLSEAKLLIGDRPPAGCALPAVPSVRVLGDRPGTEAGGTPAPRVRPQDEAVVFFTSGSTGLPRPVSIRHDQLRHKVVSSAEQLGIDAGVRTALLSALTSDATAYQIFVTLGVGGTLVAMGAPDELDPVTFWDRIRAERVSLVNCVPGLLSAMLEALPPTAGLPLSHLILGGDAVPRGLMARTRGRLRIGTLVNLYGPCEATVECASYVCPGDRAAELMSVPIGSPSPGFGVLLVTRWGIPAPVGVPGEIYVAGPGVAAGYLNAPEATAERFVPCPVGDAGHSFRTGDLARWNADGTLDFLGRIDSQVQLHGQRVEPGEVEQALVRLAGVREAVVLPRPAGADSVTLAAWYTADTAVEPAVVRSRLAEGLPAHMVPRLLTQLPALPRTPHGKIDRTALAASPDPRATEVWATYDDASRTVADAWEAVFGQPPRSADEDFFEAGGHSLTAAQLVSALCAAEPECGVAVRQIFTARTPGALAEAVRQGLRDARPSPAAPATAPVPRASGEPLPATIEASNAQRRMWLLEALDEGESRAHNMVEAYELDRPLSEGALRAGVHAVVVRHESLRTTFDLPSAGSGAELRQVVHDAGDLDLAPLIQPVAPQDFEAVLARARDEETRWRFDLATGPLFRLRYLSAEGHRPVLLFNVHHCVNDGWSYTVLLRDLLTAAGALESGRPAVLPPLPGYRTHTRALADRLAARNGAAHSSYWRQTLGDLPPLPPLPADHTAGAVRDSAGGQARVPLDEELTGRLRAVAVRASATPFMVCVAAARVLLHRLTGLTDLPLGTVVAGRSAPGLAEEVGLFANTVVLRTALDPADSFAGLLERVRRTALDVQEHEEYPFDRIVEDLALPRTAGRNPLFDVLVETVMSPAVTAGEGDGRRTARHLDEPPHVGDFDLSFGFQLPEPGTARPAEIRVGHRLDRFTAHSAARIGEQLREVLRAALDDPDAPLAALPAPAADAGGGPARTTTDLPLSESAVRALARISGGRAAEELVVLTSAVALLTAGCHGPGELQVQRASARVRCPVDVAGATTPADLVVAVDRAVRTAVPARGLPTVLVASEAVAPPAGPVPLSVTLLATAPTGRRTLRLETDPQSAGQRTAQALRQGLDQALSCFAQPREPFPDGITAPAAPVLHGADNGGNL</sequence>